<protein>
    <submittedName>
        <fullName evidence="1">Uncharacterized protein</fullName>
    </submittedName>
</protein>
<accession>A0A840CPD6</accession>
<sequence>MKHRDIALAKQEENKAKTLFESDFLLGVYDPLQMGAFRLKIGNDGDFLDNNKDYATPPWIV</sequence>
<reference evidence="1 2" key="1">
    <citation type="submission" date="2020-08" db="EMBL/GenBank/DDBJ databases">
        <title>Genomic Encyclopedia of Type Strains, Phase IV (KMG-IV): sequencing the most valuable type-strain genomes for metagenomic binning, comparative biology and taxonomic classification.</title>
        <authorList>
            <person name="Goeker M."/>
        </authorList>
    </citation>
    <scope>NUCLEOTIDE SEQUENCE [LARGE SCALE GENOMIC DNA]</scope>
    <source>
        <strain evidence="1 2">DSM 104969</strain>
    </source>
</reference>
<evidence type="ECO:0000313" key="1">
    <source>
        <dbReference type="EMBL" id="MBB4035414.1"/>
    </source>
</evidence>
<dbReference type="RefSeq" id="WP_183306357.1">
    <property type="nucleotide sequence ID" value="NZ_JACIEP010000004.1"/>
</dbReference>
<dbReference type="AlphaFoldDB" id="A0A840CPD6"/>
<organism evidence="1 2">
    <name type="scientific">Dysgonomonas hofstadii</name>
    <dbReference type="NCBI Taxonomy" id="637886"/>
    <lineage>
        <taxon>Bacteria</taxon>
        <taxon>Pseudomonadati</taxon>
        <taxon>Bacteroidota</taxon>
        <taxon>Bacteroidia</taxon>
        <taxon>Bacteroidales</taxon>
        <taxon>Dysgonomonadaceae</taxon>
        <taxon>Dysgonomonas</taxon>
    </lineage>
</organism>
<dbReference type="EMBL" id="JACIEP010000004">
    <property type="protein sequence ID" value="MBB4035414.1"/>
    <property type="molecule type" value="Genomic_DNA"/>
</dbReference>
<dbReference type="Proteomes" id="UP000555103">
    <property type="component" value="Unassembled WGS sequence"/>
</dbReference>
<keyword evidence="2" id="KW-1185">Reference proteome</keyword>
<name>A0A840CPD6_9BACT</name>
<gene>
    <name evidence="1" type="ORF">GGR21_001307</name>
</gene>
<evidence type="ECO:0000313" key="2">
    <source>
        <dbReference type="Proteomes" id="UP000555103"/>
    </source>
</evidence>
<proteinExistence type="predicted"/>
<comment type="caution">
    <text evidence="1">The sequence shown here is derived from an EMBL/GenBank/DDBJ whole genome shotgun (WGS) entry which is preliminary data.</text>
</comment>